<dbReference type="Pfam" id="PF09669">
    <property type="entry name" value="Phage_pRha"/>
    <property type="match status" value="1"/>
</dbReference>
<proteinExistence type="predicted"/>
<organism evidence="1 2">
    <name type="scientific">Veronia pacifica</name>
    <dbReference type="NCBI Taxonomy" id="1080227"/>
    <lineage>
        <taxon>Bacteria</taxon>
        <taxon>Pseudomonadati</taxon>
        <taxon>Pseudomonadota</taxon>
        <taxon>Gammaproteobacteria</taxon>
        <taxon>Vibrionales</taxon>
        <taxon>Vibrionaceae</taxon>
        <taxon>Veronia</taxon>
    </lineage>
</organism>
<keyword evidence="2" id="KW-1185">Reference proteome</keyword>
<accession>A0A1C3E9H8</accession>
<dbReference type="RefSeq" id="WP_068905406.1">
    <property type="nucleotide sequence ID" value="NZ_JBHUIF010000013.1"/>
</dbReference>
<dbReference type="AlphaFoldDB" id="A0A1C3E9H8"/>
<name>A0A1C3E9H8_9GAMM</name>
<dbReference type="NCBIfam" id="TIGR02681">
    <property type="entry name" value="phage_pRha"/>
    <property type="match status" value="1"/>
</dbReference>
<dbReference type="EMBL" id="LYBM01000061">
    <property type="protein sequence ID" value="ODA29874.1"/>
    <property type="molecule type" value="Genomic_DNA"/>
</dbReference>
<sequence length="186" mass="21254">MATVNLVPSNAVENSNGQITTTSKTVAAVFSKQHQHVCQKIESLECSDEFRTSNFSLVSYEHKGNTYRSWEMTKDGFVFLVMGFTGKKAALIKEAYINAFNQMEQQLRRNTPQPFKRERMLVVWENGNLTSSIPLQDDEFITSNTKLLQYITEPGYMSLQELVELSKVTNERILELTSANMQRRLG</sequence>
<dbReference type="Proteomes" id="UP000094936">
    <property type="component" value="Unassembled WGS sequence"/>
</dbReference>
<reference evidence="1 2" key="1">
    <citation type="submission" date="2016-05" db="EMBL/GenBank/DDBJ databases">
        <title>Genomic Taxonomy of the Vibrionaceae.</title>
        <authorList>
            <person name="Gomez-Gil B."/>
            <person name="Enciso-Ibarra J."/>
        </authorList>
    </citation>
    <scope>NUCLEOTIDE SEQUENCE [LARGE SCALE GENOMIC DNA]</scope>
    <source>
        <strain evidence="1 2">CAIM 1920</strain>
    </source>
</reference>
<gene>
    <name evidence="1" type="ORF">A8L45_21480</name>
</gene>
<evidence type="ECO:0000313" key="2">
    <source>
        <dbReference type="Proteomes" id="UP000094936"/>
    </source>
</evidence>
<dbReference type="InterPro" id="IPR014054">
    <property type="entry name" value="Phage_regulatory_Rha"/>
</dbReference>
<evidence type="ECO:0000313" key="1">
    <source>
        <dbReference type="EMBL" id="ODA29874.1"/>
    </source>
</evidence>
<comment type="caution">
    <text evidence="1">The sequence shown here is derived from an EMBL/GenBank/DDBJ whole genome shotgun (WGS) entry which is preliminary data.</text>
</comment>
<dbReference type="STRING" id="1080227.A8L45_21480"/>
<evidence type="ECO:0008006" key="3">
    <source>
        <dbReference type="Google" id="ProtNLM"/>
    </source>
</evidence>
<protein>
    <recommendedName>
        <fullName evidence="3">Rha family transcriptional regulator</fullName>
    </recommendedName>
</protein>
<dbReference type="OrthoDB" id="79831at2"/>